<sequence length="411" mass="47045">MDFVRKKPSVFPTSVLLALCLGFIGGLLFGYCLYLTATLNVPSPELTDTRLSTSKVVYGSIKCPDVPPSVPCEPCVGTVANQTIGCPEVPTCETCEASGNGSGSQQDMAEDEVFVKNLPQNFIHKTTDYHRKNMTKMPYQDRPGPTPKSLLAMAVGFKQRDHVDAYLQKFDEEHFQVVLFHYDNTVDKWRDFDWFQRVVHIQSEGQSKWWFTKRFLHPDVVAPYEYIFVWDEDLNLTNCDPLKFIDIMKRNQLQIAQPAIEGATHWPITKRVTENGIEMHTRTSEGGLKDKPCVNETTTGGPCEAFVEIQAPVFEHKSWRCVWNLLQNDLIMAWGIDFILRECVSAPAEKHMGIIDSQWILHDSAQSLYSKENQTTTQFSSHRDMLLKRSFWEYSETRRRWGTTNATRNAV</sequence>
<evidence type="ECO:0000313" key="2">
    <source>
        <dbReference type="EMBL" id="PNR63141.1"/>
    </source>
</evidence>
<reference evidence="2 4" key="1">
    <citation type="journal article" date="2008" name="Science">
        <title>The Physcomitrella genome reveals evolutionary insights into the conquest of land by plants.</title>
        <authorList>
            <person name="Rensing S."/>
            <person name="Lang D."/>
            <person name="Zimmer A."/>
            <person name="Terry A."/>
            <person name="Salamov A."/>
            <person name="Shapiro H."/>
            <person name="Nishiyama T."/>
            <person name="Perroud P.-F."/>
            <person name="Lindquist E."/>
            <person name="Kamisugi Y."/>
            <person name="Tanahashi T."/>
            <person name="Sakakibara K."/>
            <person name="Fujita T."/>
            <person name="Oishi K."/>
            <person name="Shin-I T."/>
            <person name="Kuroki Y."/>
            <person name="Toyoda A."/>
            <person name="Suzuki Y."/>
            <person name="Hashimoto A."/>
            <person name="Yamaguchi K."/>
            <person name="Sugano A."/>
            <person name="Kohara Y."/>
            <person name="Fujiyama A."/>
            <person name="Anterola A."/>
            <person name="Aoki S."/>
            <person name="Ashton N."/>
            <person name="Barbazuk W.B."/>
            <person name="Barker E."/>
            <person name="Bennetzen J."/>
            <person name="Bezanilla M."/>
            <person name="Blankenship R."/>
            <person name="Cho S.H."/>
            <person name="Dutcher S."/>
            <person name="Estelle M."/>
            <person name="Fawcett J.A."/>
            <person name="Gundlach H."/>
            <person name="Hanada K."/>
            <person name="Heyl A."/>
            <person name="Hicks K.A."/>
            <person name="Hugh J."/>
            <person name="Lohr M."/>
            <person name="Mayer K."/>
            <person name="Melkozernov A."/>
            <person name="Murata T."/>
            <person name="Nelson D."/>
            <person name="Pils B."/>
            <person name="Prigge M."/>
            <person name="Reiss B."/>
            <person name="Renner T."/>
            <person name="Rombauts S."/>
            <person name="Rushton P."/>
            <person name="Sanderfoot A."/>
            <person name="Schween G."/>
            <person name="Shiu S.-H."/>
            <person name="Stueber K."/>
            <person name="Theodoulou F.L."/>
            <person name="Tu H."/>
            <person name="Van de Peer Y."/>
            <person name="Verrier P.J."/>
            <person name="Waters E."/>
            <person name="Wood A."/>
            <person name="Yang L."/>
            <person name="Cove D."/>
            <person name="Cuming A."/>
            <person name="Hasebe M."/>
            <person name="Lucas S."/>
            <person name="Mishler D.B."/>
            <person name="Reski R."/>
            <person name="Grigoriev I."/>
            <person name="Quatrano R.S."/>
            <person name="Boore J.L."/>
        </authorList>
    </citation>
    <scope>NUCLEOTIDE SEQUENCE [LARGE SCALE GENOMIC DNA]</scope>
    <source>
        <strain evidence="3 4">cv. Gransden 2004</strain>
    </source>
</reference>
<protein>
    <submittedName>
        <fullName evidence="2 3">Uncharacterized protein</fullName>
    </submittedName>
</protein>
<keyword evidence="1" id="KW-1133">Transmembrane helix</keyword>
<dbReference type="KEGG" id="ppp:112280250"/>
<dbReference type="AlphaFoldDB" id="A0A2K1LAV2"/>
<dbReference type="Proteomes" id="UP000006727">
    <property type="component" value="Chromosome 1"/>
</dbReference>
<name>A0A2K1LAV2_PHYPA</name>
<keyword evidence="1" id="KW-0472">Membrane</keyword>
<reference evidence="2 4" key="2">
    <citation type="journal article" date="2018" name="Plant J.">
        <title>The Physcomitrella patens chromosome-scale assembly reveals moss genome structure and evolution.</title>
        <authorList>
            <person name="Lang D."/>
            <person name="Ullrich K.K."/>
            <person name="Murat F."/>
            <person name="Fuchs J."/>
            <person name="Jenkins J."/>
            <person name="Haas F.B."/>
            <person name="Piednoel M."/>
            <person name="Gundlach H."/>
            <person name="Van Bel M."/>
            <person name="Meyberg R."/>
            <person name="Vives C."/>
            <person name="Morata J."/>
            <person name="Symeonidi A."/>
            <person name="Hiss M."/>
            <person name="Muchero W."/>
            <person name="Kamisugi Y."/>
            <person name="Saleh O."/>
            <person name="Blanc G."/>
            <person name="Decker E.L."/>
            <person name="van Gessel N."/>
            <person name="Grimwood J."/>
            <person name="Hayes R.D."/>
            <person name="Graham S.W."/>
            <person name="Gunter L.E."/>
            <person name="McDaniel S.F."/>
            <person name="Hoernstein S.N.W."/>
            <person name="Larsson A."/>
            <person name="Li F.W."/>
            <person name="Perroud P.F."/>
            <person name="Phillips J."/>
            <person name="Ranjan P."/>
            <person name="Rokshar D.S."/>
            <person name="Rothfels C.J."/>
            <person name="Schneider L."/>
            <person name="Shu S."/>
            <person name="Stevenson D.W."/>
            <person name="Thummler F."/>
            <person name="Tillich M."/>
            <person name="Villarreal Aguilar J.C."/>
            <person name="Widiez T."/>
            <person name="Wong G.K."/>
            <person name="Wymore A."/>
            <person name="Zhang Y."/>
            <person name="Zimmer A.D."/>
            <person name="Quatrano R.S."/>
            <person name="Mayer K.F.X."/>
            <person name="Goodstein D."/>
            <person name="Casacuberta J.M."/>
            <person name="Vandepoele K."/>
            <person name="Reski R."/>
            <person name="Cuming A.C."/>
            <person name="Tuskan G.A."/>
            <person name="Maumus F."/>
            <person name="Salse J."/>
            <person name="Schmutz J."/>
            <person name="Rensing S.A."/>
        </authorList>
    </citation>
    <scope>NUCLEOTIDE SEQUENCE [LARGE SCALE GENOMIC DNA]</scope>
    <source>
        <strain evidence="3 4">cv. Gransden 2004</strain>
    </source>
</reference>
<dbReference type="Pfam" id="PF05212">
    <property type="entry name" value="DUF707"/>
    <property type="match status" value="1"/>
</dbReference>
<dbReference type="EMBL" id="ABEU02000001">
    <property type="protein sequence ID" value="PNR63141.1"/>
    <property type="molecule type" value="Genomic_DNA"/>
</dbReference>
<reference evidence="3" key="3">
    <citation type="submission" date="2020-12" db="UniProtKB">
        <authorList>
            <consortium name="EnsemblPlants"/>
        </authorList>
    </citation>
    <scope>IDENTIFICATION</scope>
</reference>
<dbReference type="Gramene" id="Pp3c1_33710V3.1">
    <property type="protein sequence ID" value="Pp3c1_33710V3.1"/>
    <property type="gene ID" value="Pp3c1_33710"/>
</dbReference>
<evidence type="ECO:0000313" key="3">
    <source>
        <dbReference type="EnsemblPlants" id="Pp3c1_33710V3.1"/>
    </source>
</evidence>
<dbReference type="Gramene" id="Pp3c1_33710V3.2">
    <property type="protein sequence ID" value="Pp3c1_33710V3.2"/>
    <property type="gene ID" value="Pp3c1_33710"/>
</dbReference>
<dbReference type="STRING" id="3218.A0A2K1LAV2"/>
<dbReference type="InterPro" id="IPR007877">
    <property type="entry name" value="DUF707"/>
</dbReference>
<keyword evidence="4" id="KW-1185">Reference proteome</keyword>
<dbReference type="RefSeq" id="XP_024371309.1">
    <property type="nucleotide sequence ID" value="XM_024515541.2"/>
</dbReference>
<evidence type="ECO:0000313" key="4">
    <source>
        <dbReference type="Proteomes" id="UP000006727"/>
    </source>
</evidence>
<feature type="transmembrane region" description="Helical" evidence="1">
    <location>
        <begin position="15"/>
        <end position="37"/>
    </location>
</feature>
<evidence type="ECO:0000256" key="1">
    <source>
        <dbReference type="SAM" id="Phobius"/>
    </source>
</evidence>
<dbReference type="PANTHER" id="PTHR31210:SF47">
    <property type="entry name" value="OS07G0564800 PROTEIN"/>
    <property type="match status" value="1"/>
</dbReference>
<proteinExistence type="predicted"/>
<accession>A0A2K1LAV2</accession>
<dbReference type="PANTHER" id="PTHR31210">
    <property type="entry name" value="OS06G0731900 PROTEIN"/>
    <property type="match status" value="1"/>
</dbReference>
<dbReference type="GeneID" id="112280250"/>
<dbReference type="EnsemblPlants" id="Pp3c1_33710V3.2">
    <property type="protein sequence ID" value="Pp3c1_33710V3.2"/>
    <property type="gene ID" value="Pp3c1_33710"/>
</dbReference>
<dbReference type="PaxDb" id="3218-PP1S28_363V6.1"/>
<organism evidence="2">
    <name type="scientific">Physcomitrium patens</name>
    <name type="common">Spreading-leaved earth moss</name>
    <name type="synonym">Physcomitrella patens</name>
    <dbReference type="NCBI Taxonomy" id="3218"/>
    <lineage>
        <taxon>Eukaryota</taxon>
        <taxon>Viridiplantae</taxon>
        <taxon>Streptophyta</taxon>
        <taxon>Embryophyta</taxon>
        <taxon>Bryophyta</taxon>
        <taxon>Bryophytina</taxon>
        <taxon>Bryopsida</taxon>
        <taxon>Funariidae</taxon>
        <taxon>Funariales</taxon>
        <taxon>Funariaceae</taxon>
        <taxon>Physcomitrium</taxon>
    </lineage>
</organism>
<dbReference type="EnsemblPlants" id="Pp3c1_33710V3.1">
    <property type="protein sequence ID" value="Pp3c1_33710V3.1"/>
    <property type="gene ID" value="Pp3c1_33710"/>
</dbReference>
<dbReference type="OrthoDB" id="9985979at2759"/>
<keyword evidence="1" id="KW-0812">Transmembrane</keyword>
<gene>
    <name evidence="3" type="primary">LOC112280250</name>
    <name evidence="2" type="ORF">PHYPA_001566</name>
</gene>